<evidence type="ECO:0000259" key="1">
    <source>
        <dbReference type="Pfam" id="PF14279"/>
    </source>
</evidence>
<keyword evidence="3" id="KW-1185">Reference proteome</keyword>
<organism evidence="2 3">
    <name type="scientific">Rodentibacter ratti</name>
    <dbReference type="NCBI Taxonomy" id="1906745"/>
    <lineage>
        <taxon>Bacteria</taxon>
        <taxon>Pseudomonadati</taxon>
        <taxon>Pseudomonadota</taxon>
        <taxon>Gammaproteobacteria</taxon>
        <taxon>Pasteurellales</taxon>
        <taxon>Pasteurellaceae</taxon>
        <taxon>Rodentibacter</taxon>
    </lineage>
</organism>
<reference evidence="2 3" key="1">
    <citation type="submission" date="2016-10" db="EMBL/GenBank/DDBJ databases">
        <title>Rodentibacter gen. nov. and new species.</title>
        <authorList>
            <person name="Christensen H."/>
        </authorList>
    </citation>
    <scope>NUCLEOTIDE SEQUENCE [LARGE SCALE GENOMIC DNA]</scope>
    <source>
        <strain evidence="2 3">Ac81</strain>
    </source>
</reference>
<dbReference type="RefSeq" id="WP_077497839.1">
    <property type="nucleotide sequence ID" value="NZ_MLAG01000054.1"/>
</dbReference>
<feature type="domain" description="HNH endonuclease 5" evidence="1">
    <location>
        <begin position="3"/>
        <end position="51"/>
    </location>
</feature>
<evidence type="ECO:0000313" key="3">
    <source>
        <dbReference type="Proteomes" id="UP000188573"/>
    </source>
</evidence>
<protein>
    <recommendedName>
        <fullName evidence="1">HNH endonuclease 5 domain-containing protein</fullName>
    </recommendedName>
</protein>
<dbReference type="AlphaFoldDB" id="A0A1V3KT33"/>
<dbReference type="EMBL" id="MLAG01000054">
    <property type="protein sequence ID" value="OOF80854.1"/>
    <property type="molecule type" value="Genomic_DNA"/>
</dbReference>
<dbReference type="InterPro" id="IPR029471">
    <property type="entry name" value="HNH_5"/>
</dbReference>
<dbReference type="Proteomes" id="UP000188573">
    <property type="component" value="Unassembled WGS sequence"/>
</dbReference>
<proteinExistence type="predicted"/>
<name>A0A1V3KT33_9PAST</name>
<sequence>MVCIICRKEKEEMSREHVIPDSLGGNFVIETVCKACNSKLGHSIDVKFLNHNLIILYRQKYGLKGKTKKIPELPMTGRVDVLKDGIIQRKALSKKNNEGKLDLYSIPAINELLELGEEEYVKITLEQNLLDFKLGFLKMAYEFAVTTVDGYFNSPNAKKLSKILLDLSQRVEEIDKGILEYIDQSVSFVKKLSCIEEFICKELDLNLNMDNVQIIACYSGKSGTYCEIKLHNHFKIFQVFVNLGSEPLYLDKCTIVTCLVNNPSEYPLHPYKWVIDDE</sequence>
<evidence type="ECO:0000313" key="2">
    <source>
        <dbReference type="EMBL" id="OOF80854.1"/>
    </source>
</evidence>
<accession>A0A1V3KT33</accession>
<dbReference type="Pfam" id="PF14279">
    <property type="entry name" value="HNH_5"/>
    <property type="match status" value="1"/>
</dbReference>
<gene>
    <name evidence="2" type="ORF">BKG92_10115</name>
</gene>
<comment type="caution">
    <text evidence="2">The sequence shown here is derived from an EMBL/GenBank/DDBJ whole genome shotgun (WGS) entry which is preliminary data.</text>
</comment>